<dbReference type="NCBIfam" id="TIGR00744">
    <property type="entry name" value="ROK_glcA_fam"/>
    <property type="match status" value="1"/>
</dbReference>
<dbReference type="SUPFAM" id="SSF53067">
    <property type="entry name" value="Actin-like ATPase domain"/>
    <property type="match status" value="1"/>
</dbReference>
<dbReference type="InterPro" id="IPR004654">
    <property type="entry name" value="ROK_glcA"/>
</dbReference>
<dbReference type="Proteomes" id="UP001589748">
    <property type="component" value="Unassembled WGS sequence"/>
</dbReference>
<dbReference type="EMBL" id="JBHMDM010000007">
    <property type="protein sequence ID" value="MFB9377707.1"/>
    <property type="molecule type" value="Genomic_DNA"/>
</dbReference>
<evidence type="ECO:0000256" key="1">
    <source>
        <dbReference type="ARBA" id="ARBA00006479"/>
    </source>
</evidence>
<dbReference type="PANTHER" id="PTHR18964">
    <property type="entry name" value="ROK (REPRESSOR, ORF, KINASE) FAMILY"/>
    <property type="match status" value="1"/>
</dbReference>
<sequence length="350" mass="34721">MPGPGATTPAAEVGPGAVEEVPVGHTVGIDIGGTKIAAGVVGPGGEILGETRRHTPATDPGAIADAVVDAIAELAAAHRIGPVGVAAAGFVDAARSTVVFAPNLAWRDEPLAEHLRARLRERSGGPLGDGTVVVENDANAAAWGEYRFGGGLDASGAGVDDLLMLTLGTGLGGGIVSGGRLQRGASGAAAEVGHARAVPDGLPCGCGNTGCWEQYVSGNSLVRRGKELLRSGSAAGAALLDSAGGDPEKVDGPTITRLAQAGDAGCVELLADLGRWLGEACATFTAVLDPEVIVVGGGVCAAGDLLLEPARERFAATLSGRTHRDAPPLRVAQRGGEAGMIGAADLARRA</sequence>
<evidence type="ECO:0000256" key="8">
    <source>
        <dbReference type="ARBA" id="ARBA00032386"/>
    </source>
</evidence>
<dbReference type="EC" id="2.7.1.2" evidence="2"/>
<dbReference type="Pfam" id="PF00480">
    <property type="entry name" value="ROK"/>
    <property type="match status" value="1"/>
</dbReference>
<keyword evidence="7" id="KW-0067">ATP-binding</keyword>
<reference evidence="9 10" key="1">
    <citation type="submission" date="2024-09" db="EMBL/GenBank/DDBJ databases">
        <authorList>
            <person name="Sun Q."/>
            <person name="Mori K."/>
        </authorList>
    </citation>
    <scope>NUCLEOTIDE SEQUENCE [LARGE SCALE GENOMIC DNA]</scope>
    <source>
        <strain evidence="9 10">TISTR 1856</strain>
    </source>
</reference>
<keyword evidence="6" id="KW-0418">Kinase</keyword>
<dbReference type="InterPro" id="IPR049874">
    <property type="entry name" value="ROK_cs"/>
</dbReference>
<evidence type="ECO:0000256" key="3">
    <source>
        <dbReference type="ARBA" id="ARBA00014701"/>
    </source>
</evidence>
<name>A0ABV5LUE4_9ACTN</name>
<dbReference type="RefSeq" id="WP_380137975.1">
    <property type="nucleotide sequence ID" value="NZ_JBHLUI010000008.1"/>
</dbReference>
<keyword evidence="4 9" id="KW-0808">Transferase</keyword>
<protein>
    <recommendedName>
        <fullName evidence="3">Glucokinase</fullName>
        <ecNumber evidence="2">2.7.1.2</ecNumber>
    </recommendedName>
    <alternativeName>
        <fullName evidence="8">Glucose kinase</fullName>
    </alternativeName>
</protein>
<keyword evidence="5" id="KW-0547">Nucleotide-binding</keyword>
<evidence type="ECO:0000313" key="9">
    <source>
        <dbReference type="EMBL" id="MFB9377707.1"/>
    </source>
</evidence>
<evidence type="ECO:0000256" key="6">
    <source>
        <dbReference type="ARBA" id="ARBA00022777"/>
    </source>
</evidence>
<comment type="caution">
    <text evidence="9">The sequence shown here is derived from an EMBL/GenBank/DDBJ whole genome shotgun (WGS) entry which is preliminary data.</text>
</comment>
<evidence type="ECO:0000256" key="7">
    <source>
        <dbReference type="ARBA" id="ARBA00022840"/>
    </source>
</evidence>
<evidence type="ECO:0000256" key="4">
    <source>
        <dbReference type="ARBA" id="ARBA00022679"/>
    </source>
</evidence>
<organism evidence="9 10">
    <name type="scientific">Kineococcus gynurae</name>
    <dbReference type="NCBI Taxonomy" id="452979"/>
    <lineage>
        <taxon>Bacteria</taxon>
        <taxon>Bacillati</taxon>
        <taxon>Actinomycetota</taxon>
        <taxon>Actinomycetes</taxon>
        <taxon>Kineosporiales</taxon>
        <taxon>Kineosporiaceae</taxon>
        <taxon>Kineococcus</taxon>
    </lineage>
</organism>
<dbReference type="GO" id="GO:0004340">
    <property type="term" value="F:glucokinase activity"/>
    <property type="evidence" value="ECO:0007669"/>
    <property type="project" value="UniProtKB-EC"/>
</dbReference>
<dbReference type="InterPro" id="IPR000600">
    <property type="entry name" value="ROK"/>
</dbReference>
<accession>A0ABV5LUE4</accession>
<evidence type="ECO:0000313" key="10">
    <source>
        <dbReference type="Proteomes" id="UP001589748"/>
    </source>
</evidence>
<gene>
    <name evidence="9" type="ORF">ACFFVI_12090</name>
</gene>
<proteinExistence type="inferred from homology"/>
<comment type="similarity">
    <text evidence="1">Belongs to the ROK (NagC/XylR) family.</text>
</comment>
<evidence type="ECO:0000256" key="5">
    <source>
        <dbReference type="ARBA" id="ARBA00022741"/>
    </source>
</evidence>
<keyword evidence="10" id="KW-1185">Reference proteome</keyword>
<evidence type="ECO:0000256" key="2">
    <source>
        <dbReference type="ARBA" id="ARBA00012323"/>
    </source>
</evidence>
<dbReference type="PROSITE" id="PS01125">
    <property type="entry name" value="ROK"/>
    <property type="match status" value="1"/>
</dbReference>
<dbReference type="InterPro" id="IPR043129">
    <property type="entry name" value="ATPase_NBD"/>
</dbReference>
<dbReference type="PANTHER" id="PTHR18964:SF173">
    <property type="entry name" value="GLUCOKINASE"/>
    <property type="match status" value="1"/>
</dbReference>
<dbReference type="Gene3D" id="3.30.420.40">
    <property type="match status" value="2"/>
</dbReference>